<sequence>MARRLSGISKGGTLSLSRMGDNAGLQGQDFKYTILRQSIAQNKI</sequence>
<dbReference type="InParanoid" id="M7XEF8"/>
<dbReference type="AlphaFoldDB" id="M7XEF8"/>
<accession>M7XEF8</accession>
<organism evidence="2 3">
    <name type="scientific">Mariniradius saccharolyticus AK6</name>
    <dbReference type="NCBI Taxonomy" id="1239962"/>
    <lineage>
        <taxon>Bacteria</taxon>
        <taxon>Pseudomonadati</taxon>
        <taxon>Bacteroidota</taxon>
        <taxon>Cytophagia</taxon>
        <taxon>Cytophagales</taxon>
        <taxon>Cyclobacteriaceae</taxon>
        <taxon>Mariniradius</taxon>
    </lineage>
</organism>
<dbReference type="EMBL" id="AMZY02000011">
    <property type="protein sequence ID" value="EMS32908.1"/>
    <property type="molecule type" value="Genomic_DNA"/>
</dbReference>
<gene>
    <name evidence="2" type="ORF">C943_00915</name>
</gene>
<feature type="region of interest" description="Disordered" evidence="1">
    <location>
        <begin position="1"/>
        <end position="24"/>
    </location>
</feature>
<name>M7XEF8_9BACT</name>
<protein>
    <submittedName>
        <fullName evidence="2">Uncharacterized protein</fullName>
    </submittedName>
</protein>
<reference evidence="2" key="1">
    <citation type="submission" date="2013-01" db="EMBL/GenBank/DDBJ databases">
        <title>Genome assembly of Mariniradius saccharolyticus AK6.</title>
        <authorList>
            <person name="Vaidya B."/>
            <person name="Khatri I."/>
            <person name="Tanuku N.R.S."/>
            <person name="Subramanian S."/>
            <person name="Pinnaka A."/>
        </authorList>
    </citation>
    <scope>NUCLEOTIDE SEQUENCE [LARGE SCALE GENOMIC DNA]</scope>
    <source>
        <strain evidence="2">AK6</strain>
    </source>
</reference>
<evidence type="ECO:0000313" key="2">
    <source>
        <dbReference type="EMBL" id="EMS32908.1"/>
    </source>
</evidence>
<evidence type="ECO:0000313" key="3">
    <source>
        <dbReference type="Proteomes" id="UP000010953"/>
    </source>
</evidence>
<evidence type="ECO:0000256" key="1">
    <source>
        <dbReference type="SAM" id="MobiDB-lite"/>
    </source>
</evidence>
<proteinExistence type="predicted"/>
<dbReference type="Proteomes" id="UP000010953">
    <property type="component" value="Unassembled WGS sequence"/>
</dbReference>
<comment type="caution">
    <text evidence="2">The sequence shown here is derived from an EMBL/GenBank/DDBJ whole genome shotgun (WGS) entry which is preliminary data.</text>
</comment>
<keyword evidence="3" id="KW-1185">Reference proteome</keyword>